<comment type="subcellular location">
    <subcellularLocation>
        <location evidence="1">Periplasm</location>
    </subcellularLocation>
</comment>
<evidence type="ECO:0000256" key="2">
    <source>
        <dbReference type="ARBA" id="ARBA00010742"/>
    </source>
</evidence>
<dbReference type="AlphaFoldDB" id="A0A437RB66"/>
<dbReference type="EMBL" id="SACR01000006">
    <property type="protein sequence ID" value="RVU43927.1"/>
    <property type="molecule type" value="Genomic_DNA"/>
</dbReference>
<evidence type="ECO:0000256" key="1">
    <source>
        <dbReference type="ARBA" id="ARBA00004418"/>
    </source>
</evidence>
<evidence type="ECO:0000313" key="4">
    <source>
        <dbReference type="EMBL" id="RVU43927.1"/>
    </source>
</evidence>
<protein>
    <submittedName>
        <fullName evidence="4">Nitrate/sulfonate/bicarbonate ABC transporter</fullName>
    </submittedName>
</protein>
<dbReference type="Gene3D" id="3.40.190.10">
    <property type="entry name" value="Periplasmic binding protein-like II"/>
    <property type="match status" value="1"/>
</dbReference>
<dbReference type="PANTHER" id="PTHR30024:SF47">
    <property type="entry name" value="TAURINE-BINDING PERIPLASMIC PROTEIN"/>
    <property type="match status" value="1"/>
</dbReference>
<dbReference type="RefSeq" id="WP_128230486.1">
    <property type="nucleotide sequence ID" value="NZ_SACR01000006.1"/>
</dbReference>
<organism evidence="4 5">
    <name type="scientific">Rubrivivax rivuli</name>
    <dbReference type="NCBI Taxonomy" id="1862385"/>
    <lineage>
        <taxon>Bacteria</taxon>
        <taxon>Pseudomonadati</taxon>
        <taxon>Pseudomonadota</taxon>
        <taxon>Betaproteobacteria</taxon>
        <taxon>Burkholderiales</taxon>
        <taxon>Sphaerotilaceae</taxon>
        <taxon>Rubrivivax</taxon>
    </lineage>
</organism>
<name>A0A437RB66_9BURK</name>
<evidence type="ECO:0000256" key="3">
    <source>
        <dbReference type="ARBA" id="ARBA00022729"/>
    </source>
</evidence>
<dbReference type="GO" id="GO:0042597">
    <property type="term" value="C:periplasmic space"/>
    <property type="evidence" value="ECO:0007669"/>
    <property type="project" value="UniProtKB-SubCell"/>
</dbReference>
<gene>
    <name evidence="4" type="ORF">EOE66_19950</name>
</gene>
<dbReference type="PROSITE" id="PS51257">
    <property type="entry name" value="PROKAR_LIPOPROTEIN"/>
    <property type="match status" value="1"/>
</dbReference>
<comment type="similarity">
    <text evidence="2">Belongs to the bacterial solute-binding protein SsuA/TauA family.</text>
</comment>
<keyword evidence="5" id="KW-1185">Reference proteome</keyword>
<keyword evidence="3" id="KW-0732">Signal</keyword>
<reference evidence="4 5" key="1">
    <citation type="submission" date="2019-01" db="EMBL/GenBank/DDBJ databases">
        <authorList>
            <person name="Chen W.-M."/>
        </authorList>
    </citation>
    <scope>NUCLEOTIDE SEQUENCE [LARGE SCALE GENOMIC DNA]</scope>
    <source>
        <strain evidence="4 5">KYPY4</strain>
    </source>
</reference>
<accession>A0A437RB66</accession>
<comment type="caution">
    <text evidence="4">The sequence shown here is derived from an EMBL/GenBank/DDBJ whole genome shotgun (WGS) entry which is preliminary data.</text>
</comment>
<proteinExistence type="inferred from homology"/>
<dbReference type="PANTHER" id="PTHR30024">
    <property type="entry name" value="ALIPHATIC SULFONATES-BINDING PROTEIN-RELATED"/>
    <property type="match status" value="1"/>
</dbReference>
<dbReference type="Proteomes" id="UP000285575">
    <property type="component" value="Unassembled WGS sequence"/>
</dbReference>
<dbReference type="OrthoDB" id="9815602at2"/>
<sequence>MHRRLLLKTLPGLSFGLGACTAPPAPLRVGAIAFAGYAFLFLAERLGRLDASRLRLNELRSNTDALRALSTHRIEAAALTLDEVITAVHEGVPMKVIAVLDSSQGADAVMARPSIAEPAQARGCRIGVEATATGGLVLGAFLEKAGLKPGDVQPVPMRLAQAAEAYSAGRVDLAITAEPWVTALESLGARRLFDSREMPGRIVDVLAVRSESGASHAGALRALLAAHFGALAAYRANPQALAAELAPWLKLPVEQVPSAFRGLHLPTPEESRQLLAPGGAVAVGLPGLVNLMRELRLLGGPVDVSTLIDTRWLAAPP</sequence>
<dbReference type="Pfam" id="PF13379">
    <property type="entry name" value="NMT1_2"/>
    <property type="match status" value="1"/>
</dbReference>
<evidence type="ECO:0000313" key="5">
    <source>
        <dbReference type="Proteomes" id="UP000285575"/>
    </source>
</evidence>
<dbReference type="SUPFAM" id="SSF53850">
    <property type="entry name" value="Periplasmic binding protein-like II"/>
    <property type="match status" value="1"/>
</dbReference>